<keyword evidence="3 7" id="KW-0143">Chaperone</keyword>
<dbReference type="GO" id="GO:0051087">
    <property type="term" value="F:protein-folding chaperone binding"/>
    <property type="evidence" value="ECO:0007669"/>
    <property type="project" value="InterPro"/>
</dbReference>
<evidence type="ECO:0000259" key="8">
    <source>
        <dbReference type="PROSITE" id="PS50076"/>
    </source>
</evidence>
<evidence type="ECO:0000256" key="4">
    <source>
        <dbReference type="ARBA" id="ARBA00025596"/>
    </source>
</evidence>
<evidence type="ECO:0000256" key="1">
    <source>
        <dbReference type="ARBA" id="ARBA00010476"/>
    </source>
</evidence>
<dbReference type="InterPro" id="IPR036386">
    <property type="entry name" value="HscB_C_sf"/>
</dbReference>
<evidence type="ECO:0000256" key="3">
    <source>
        <dbReference type="ARBA" id="ARBA00023186"/>
    </source>
</evidence>
<dbReference type="InterPro" id="IPR004640">
    <property type="entry name" value="HscB"/>
</dbReference>
<dbReference type="GO" id="GO:0006457">
    <property type="term" value="P:protein folding"/>
    <property type="evidence" value="ECO:0007669"/>
    <property type="project" value="UniProtKB-UniRule"/>
</dbReference>
<dbReference type="SUPFAM" id="SSF47144">
    <property type="entry name" value="HSC20 (HSCB), C-terminal oligomerisation domain"/>
    <property type="match status" value="1"/>
</dbReference>
<dbReference type="HAMAP" id="MF_00682">
    <property type="entry name" value="HscB"/>
    <property type="match status" value="1"/>
</dbReference>
<gene>
    <name evidence="7 9" type="primary">hscB</name>
    <name evidence="9" type="ORF">ICW73_02125</name>
</gene>
<comment type="similarity">
    <text evidence="1 7">Belongs to the HscB family.</text>
</comment>
<dbReference type="EMBL" id="CP061275">
    <property type="protein sequence ID" value="QNS01755.1"/>
    <property type="molecule type" value="Genomic_DNA"/>
</dbReference>
<sequence length="179" mass="21651">MDYFTLFEIPKTFFINQELLTKNFYKLQLKFHPDVFLHHSEEVKKIALKKSIRINKGYKILKDFLNRAIYLLYINGIDLKKDMQASENKSFLVKYFFLQEELDFLKKNNFDAKKLCILENKINKKIKKYKKLIELNFINNNYQVVVEIVKKLLFFENIKNNLNTEKDVYLINVNKGKYK</sequence>
<proteinExistence type="inferred from homology"/>
<name>A0A7H1AZ50_9GAMM</name>
<dbReference type="Gene3D" id="1.20.1280.20">
    <property type="entry name" value="HscB, C-terminal domain"/>
    <property type="match status" value="1"/>
</dbReference>
<evidence type="ECO:0000256" key="2">
    <source>
        <dbReference type="ARBA" id="ARBA00017570"/>
    </source>
</evidence>
<evidence type="ECO:0000313" key="10">
    <source>
        <dbReference type="Proteomes" id="UP000516346"/>
    </source>
</evidence>
<dbReference type="InterPro" id="IPR009073">
    <property type="entry name" value="HscB_oligo_C"/>
</dbReference>
<accession>A0A7H1AZ50</accession>
<dbReference type="SUPFAM" id="SSF46565">
    <property type="entry name" value="Chaperone J-domain"/>
    <property type="match status" value="1"/>
</dbReference>
<evidence type="ECO:0000256" key="6">
    <source>
        <dbReference type="ARBA" id="ARBA00030734"/>
    </source>
</evidence>
<dbReference type="PANTHER" id="PTHR14021">
    <property type="entry name" value="IRON-SULFUR CLUSTER CO-CHAPERONE PROTEIN HSCB"/>
    <property type="match status" value="1"/>
</dbReference>
<protein>
    <recommendedName>
        <fullName evidence="2 7">Co-chaperone protein HscB</fullName>
    </recommendedName>
    <alternativeName>
        <fullName evidence="6 7">Hsc20</fullName>
    </alternativeName>
</protein>
<dbReference type="Pfam" id="PF07743">
    <property type="entry name" value="HSCB_C"/>
    <property type="match status" value="1"/>
</dbReference>
<dbReference type="NCBIfam" id="TIGR00714">
    <property type="entry name" value="hscB"/>
    <property type="match status" value="1"/>
</dbReference>
<dbReference type="GO" id="GO:0044571">
    <property type="term" value="P:[2Fe-2S] cluster assembly"/>
    <property type="evidence" value="ECO:0007669"/>
    <property type="project" value="InterPro"/>
</dbReference>
<reference evidence="9 10" key="1">
    <citation type="submission" date="2020-09" db="EMBL/GenBank/DDBJ databases">
        <title>Genome sequence of the banana aphid, Pentalonia nigronervosa Coquerel (Hemiptera: Aphididae) and its symbionts.</title>
        <authorList>
            <person name="Mathers T.C."/>
            <person name="Mugford S.T."/>
            <person name="Hogenhout S.A."/>
            <person name="Tripathi L."/>
        </authorList>
    </citation>
    <scope>NUCLEOTIDE SEQUENCE [LARGE SCALE GENOMIC DNA]</scope>
    <source>
        <strain evidence="9">Ba4</strain>
    </source>
</reference>
<dbReference type="AlphaFoldDB" id="A0A7H1AZ50"/>
<comment type="subunit">
    <text evidence="5 7">Interacts with HscA and stimulates its ATPase activity. Interacts with IscU.</text>
</comment>
<dbReference type="PANTHER" id="PTHR14021:SF15">
    <property type="entry name" value="IRON-SULFUR CLUSTER CO-CHAPERONE PROTEIN HSCB"/>
    <property type="match status" value="1"/>
</dbReference>
<evidence type="ECO:0000256" key="5">
    <source>
        <dbReference type="ARBA" id="ARBA00025986"/>
    </source>
</evidence>
<dbReference type="Proteomes" id="UP000516346">
    <property type="component" value="Chromosome"/>
</dbReference>
<dbReference type="Gene3D" id="1.10.287.110">
    <property type="entry name" value="DnaJ domain"/>
    <property type="match status" value="1"/>
</dbReference>
<dbReference type="PROSITE" id="PS50076">
    <property type="entry name" value="DNAJ_2"/>
    <property type="match status" value="1"/>
</dbReference>
<comment type="function">
    <text evidence="4 7">Co-chaperone involved in the maturation of iron-sulfur cluster-containing proteins. Seems to help targeting proteins to be folded toward HscA.</text>
</comment>
<feature type="domain" description="J" evidence="8">
    <location>
        <begin position="2"/>
        <end position="74"/>
    </location>
</feature>
<evidence type="ECO:0000313" key="9">
    <source>
        <dbReference type="EMBL" id="QNS01755.1"/>
    </source>
</evidence>
<dbReference type="GO" id="GO:0051259">
    <property type="term" value="P:protein complex oligomerization"/>
    <property type="evidence" value="ECO:0007669"/>
    <property type="project" value="InterPro"/>
</dbReference>
<dbReference type="InterPro" id="IPR036869">
    <property type="entry name" value="J_dom_sf"/>
</dbReference>
<dbReference type="CDD" id="cd06257">
    <property type="entry name" value="DnaJ"/>
    <property type="match status" value="1"/>
</dbReference>
<dbReference type="GO" id="GO:0001671">
    <property type="term" value="F:ATPase activator activity"/>
    <property type="evidence" value="ECO:0007669"/>
    <property type="project" value="InterPro"/>
</dbReference>
<evidence type="ECO:0000256" key="7">
    <source>
        <dbReference type="HAMAP-Rule" id="MF_00682"/>
    </source>
</evidence>
<organism evidence="9 10">
    <name type="scientific">Buchnera aphidicola</name>
    <name type="common">Pentalonia nigronervosa</name>
    <dbReference type="NCBI Taxonomy" id="1309793"/>
    <lineage>
        <taxon>Bacteria</taxon>
        <taxon>Pseudomonadati</taxon>
        <taxon>Pseudomonadota</taxon>
        <taxon>Gammaproteobacteria</taxon>
        <taxon>Enterobacterales</taxon>
        <taxon>Erwiniaceae</taxon>
        <taxon>Buchnera</taxon>
    </lineage>
</organism>
<dbReference type="SMART" id="SM00271">
    <property type="entry name" value="DnaJ"/>
    <property type="match status" value="1"/>
</dbReference>
<dbReference type="InterPro" id="IPR001623">
    <property type="entry name" value="DnaJ_domain"/>
</dbReference>